<evidence type="ECO:0000256" key="3">
    <source>
        <dbReference type="ARBA" id="ARBA00022691"/>
    </source>
</evidence>
<evidence type="ECO:0000313" key="8">
    <source>
        <dbReference type="EMBL" id="NFV78565.1"/>
    </source>
</evidence>
<keyword evidence="3" id="KW-0949">S-adenosyl-L-methionine</keyword>
<name>A0A7C9QR54_9PROT</name>
<dbReference type="CDD" id="cd21109">
    <property type="entry name" value="SPASM"/>
    <property type="match status" value="1"/>
</dbReference>
<dbReference type="Pfam" id="PF04055">
    <property type="entry name" value="Radical_SAM"/>
    <property type="match status" value="1"/>
</dbReference>
<dbReference type="GO" id="GO:0051536">
    <property type="term" value="F:iron-sulfur cluster binding"/>
    <property type="evidence" value="ECO:0007669"/>
    <property type="project" value="UniProtKB-KW"/>
</dbReference>
<feature type="domain" description="Radical SAM core" evidence="7">
    <location>
        <begin position="49"/>
        <end position="268"/>
    </location>
</feature>
<dbReference type="PROSITE" id="PS51918">
    <property type="entry name" value="RADICAL_SAM"/>
    <property type="match status" value="1"/>
</dbReference>
<keyword evidence="5" id="KW-0408">Iron</keyword>
<gene>
    <name evidence="8" type="ORF">G4223_00345</name>
</gene>
<sequence length="331" mass="37893">MTVTNAPQVDSSADFREYVFSEEWKSHKGPDFDEYRRLWHDVPASCQDLGYPLNLDIETTDICNLSCPGCPRTVMAENDQLTMRRMSREEYARLIDQAVEMGVKATKLMYNGEPLAHKDVIWQVEYAKNRGILDVIMNSNATLLRQDTAEGLLKAGLDGIFFSIDAASPDVYEQRRIGARFGQVIDNIHNFIKLRNQLRPSCRTRISMVMFEGEEWRDQFNALRVMWGGLVDSIGYSVATDYEDRSVRTPVPGWRCSQPFQRMVLKINGNVTVCCPDTWDELKIGDWRETPLKDLWNSDAAKAIRKAHAEGAYHSVDRCARCSYPFLEKAV</sequence>
<keyword evidence="9" id="KW-1185">Reference proteome</keyword>
<dbReference type="InterPro" id="IPR013785">
    <property type="entry name" value="Aldolase_TIM"/>
</dbReference>
<dbReference type="PANTHER" id="PTHR11228">
    <property type="entry name" value="RADICAL SAM DOMAIN PROTEIN"/>
    <property type="match status" value="1"/>
</dbReference>
<dbReference type="InterPro" id="IPR034391">
    <property type="entry name" value="AdoMet-like_SPASM_containing"/>
</dbReference>
<dbReference type="InterPro" id="IPR050377">
    <property type="entry name" value="Radical_SAM_PqqE_MftC-like"/>
</dbReference>
<dbReference type="Gene3D" id="3.20.20.70">
    <property type="entry name" value="Aldolase class I"/>
    <property type="match status" value="1"/>
</dbReference>
<dbReference type="InterPro" id="IPR023885">
    <property type="entry name" value="4Fe4S-binding_SPASM_dom"/>
</dbReference>
<dbReference type="GO" id="GO:0003824">
    <property type="term" value="F:catalytic activity"/>
    <property type="evidence" value="ECO:0007669"/>
    <property type="project" value="InterPro"/>
</dbReference>
<organism evidence="8 9">
    <name type="scientific">Magnetospirillum aberrantis SpK</name>
    <dbReference type="NCBI Taxonomy" id="908842"/>
    <lineage>
        <taxon>Bacteria</taxon>
        <taxon>Pseudomonadati</taxon>
        <taxon>Pseudomonadota</taxon>
        <taxon>Alphaproteobacteria</taxon>
        <taxon>Rhodospirillales</taxon>
        <taxon>Rhodospirillaceae</taxon>
        <taxon>Magnetospirillum</taxon>
    </lineage>
</organism>
<dbReference type="PANTHER" id="PTHR11228:SF7">
    <property type="entry name" value="PQQA PEPTIDE CYCLASE"/>
    <property type="match status" value="1"/>
</dbReference>
<evidence type="ECO:0000256" key="6">
    <source>
        <dbReference type="ARBA" id="ARBA00023014"/>
    </source>
</evidence>
<keyword evidence="4" id="KW-0479">Metal-binding</keyword>
<dbReference type="SFLD" id="SFLDG01067">
    <property type="entry name" value="SPASM/twitch_domain_containing"/>
    <property type="match status" value="1"/>
</dbReference>
<keyword evidence="2" id="KW-0004">4Fe-4S</keyword>
<dbReference type="Pfam" id="PF13186">
    <property type="entry name" value="SPASM"/>
    <property type="match status" value="1"/>
</dbReference>
<evidence type="ECO:0000313" key="9">
    <source>
        <dbReference type="Proteomes" id="UP000480684"/>
    </source>
</evidence>
<reference evidence="8 9" key="1">
    <citation type="submission" date="2020-02" db="EMBL/GenBank/DDBJ databases">
        <authorList>
            <person name="Dziuba M."/>
            <person name="Kuznetsov B."/>
            <person name="Mardanov A."/>
            <person name="Ravin N."/>
            <person name="Grouzdev D."/>
        </authorList>
    </citation>
    <scope>NUCLEOTIDE SEQUENCE [LARGE SCALE GENOMIC DNA]</scope>
    <source>
        <strain evidence="8 9">SpK</strain>
    </source>
</reference>
<protein>
    <submittedName>
        <fullName evidence="8">Radical SAM protein</fullName>
    </submittedName>
</protein>
<evidence type="ECO:0000256" key="1">
    <source>
        <dbReference type="ARBA" id="ARBA00001966"/>
    </source>
</evidence>
<keyword evidence="6" id="KW-0411">Iron-sulfur</keyword>
<dbReference type="CDD" id="cd01335">
    <property type="entry name" value="Radical_SAM"/>
    <property type="match status" value="1"/>
</dbReference>
<dbReference type="GO" id="GO:0046872">
    <property type="term" value="F:metal ion binding"/>
    <property type="evidence" value="ECO:0007669"/>
    <property type="project" value="UniProtKB-KW"/>
</dbReference>
<dbReference type="InterPro" id="IPR058240">
    <property type="entry name" value="rSAM_sf"/>
</dbReference>
<evidence type="ECO:0000256" key="2">
    <source>
        <dbReference type="ARBA" id="ARBA00022485"/>
    </source>
</evidence>
<evidence type="ECO:0000256" key="4">
    <source>
        <dbReference type="ARBA" id="ARBA00022723"/>
    </source>
</evidence>
<dbReference type="Proteomes" id="UP000480684">
    <property type="component" value="Unassembled WGS sequence"/>
</dbReference>
<dbReference type="EMBL" id="JAAIYP010000001">
    <property type="protein sequence ID" value="NFV78565.1"/>
    <property type="molecule type" value="Genomic_DNA"/>
</dbReference>
<dbReference type="SUPFAM" id="SSF102114">
    <property type="entry name" value="Radical SAM enzymes"/>
    <property type="match status" value="1"/>
</dbReference>
<evidence type="ECO:0000259" key="7">
    <source>
        <dbReference type="PROSITE" id="PS51918"/>
    </source>
</evidence>
<comment type="cofactor">
    <cofactor evidence="1">
        <name>[4Fe-4S] cluster</name>
        <dbReference type="ChEBI" id="CHEBI:49883"/>
    </cofactor>
</comment>
<dbReference type="SFLD" id="SFLDS00029">
    <property type="entry name" value="Radical_SAM"/>
    <property type="match status" value="1"/>
</dbReference>
<dbReference type="InterPro" id="IPR007197">
    <property type="entry name" value="rSAM"/>
</dbReference>
<dbReference type="RefSeq" id="WP_163673602.1">
    <property type="nucleotide sequence ID" value="NZ_JAAIYP010000001.1"/>
</dbReference>
<proteinExistence type="predicted"/>
<dbReference type="AlphaFoldDB" id="A0A7C9QR54"/>
<comment type="caution">
    <text evidence="8">The sequence shown here is derived from an EMBL/GenBank/DDBJ whole genome shotgun (WGS) entry which is preliminary data.</text>
</comment>
<dbReference type="SFLD" id="SFLDG01387">
    <property type="entry name" value="BtrN-like_SPASM_domain_contain"/>
    <property type="match status" value="1"/>
</dbReference>
<accession>A0A7C9QR54</accession>
<evidence type="ECO:0000256" key="5">
    <source>
        <dbReference type="ARBA" id="ARBA00023004"/>
    </source>
</evidence>